<organism evidence="2">
    <name type="scientific">virus sp. ctE0n6</name>
    <dbReference type="NCBI Taxonomy" id="2827985"/>
    <lineage>
        <taxon>Viruses</taxon>
    </lineage>
</organism>
<evidence type="ECO:0000313" key="2">
    <source>
        <dbReference type="EMBL" id="DAE29905.1"/>
    </source>
</evidence>
<keyword evidence="1" id="KW-0175">Coiled coil</keyword>
<proteinExistence type="predicted"/>
<protein>
    <submittedName>
        <fullName evidence="2">Regulatory protein</fullName>
    </submittedName>
</protein>
<evidence type="ECO:0000256" key="1">
    <source>
        <dbReference type="SAM" id="Coils"/>
    </source>
</evidence>
<dbReference type="Pfam" id="PF09669">
    <property type="entry name" value="Phage_pRha"/>
    <property type="match status" value="1"/>
</dbReference>
<accession>A0A8S5RFP8</accession>
<sequence length="265" mass="30696">MINELIKNKEVDGIVTIDSREVAEMMGRSHSDIMKMIQGSGKNLGIIPVLEKGNFHVSDYFIESTYKVDGNNKTYNCYLVTKMGCEMLGNKLQGENGILFSASYVRRFNQMEEVLKEKTQPKLPTTYKEALLELVAKIEENEKLEEENRHLVGEIEHKEDVIIGLVTDIDLAEKRQRISQIVRHGTKRYSERYNLLYSEFNKKYHTDVKRRLDNAKARGEVKKSANVMAYICDVMNMTAELYELSCKLFENDVKELMEEMWDIAS</sequence>
<name>A0A8S5RFP8_9VIRU</name>
<dbReference type="InterPro" id="IPR014054">
    <property type="entry name" value="Phage_regulatory_Rha"/>
</dbReference>
<dbReference type="EMBL" id="BK059101">
    <property type="protein sequence ID" value="DAE29905.1"/>
    <property type="molecule type" value="Genomic_DNA"/>
</dbReference>
<reference evidence="2" key="1">
    <citation type="journal article" date="2021" name="Proc. Natl. Acad. Sci. U.S.A.">
        <title>A Catalog of Tens of Thousands of Viruses from Human Metagenomes Reveals Hidden Associations with Chronic Diseases.</title>
        <authorList>
            <person name="Tisza M.J."/>
            <person name="Buck C.B."/>
        </authorList>
    </citation>
    <scope>NUCLEOTIDE SEQUENCE</scope>
    <source>
        <strain evidence="2">CtE0n6</strain>
    </source>
</reference>
<feature type="coiled-coil region" evidence="1">
    <location>
        <begin position="127"/>
        <end position="161"/>
    </location>
</feature>